<evidence type="ECO:0000256" key="1">
    <source>
        <dbReference type="SAM" id="MobiDB-lite"/>
    </source>
</evidence>
<evidence type="ECO:0000313" key="3">
    <source>
        <dbReference type="Proteomes" id="UP001215598"/>
    </source>
</evidence>
<keyword evidence="3" id="KW-1185">Reference proteome</keyword>
<feature type="region of interest" description="Disordered" evidence="1">
    <location>
        <begin position="67"/>
        <end position="111"/>
    </location>
</feature>
<dbReference type="AlphaFoldDB" id="A0AAD7MDD2"/>
<proteinExistence type="predicted"/>
<feature type="non-terminal residue" evidence="2">
    <location>
        <position position="215"/>
    </location>
</feature>
<feature type="compositionally biased region" description="Basic residues" evidence="1">
    <location>
        <begin position="29"/>
        <end position="50"/>
    </location>
</feature>
<organism evidence="2 3">
    <name type="scientific">Mycena metata</name>
    <dbReference type="NCBI Taxonomy" id="1033252"/>
    <lineage>
        <taxon>Eukaryota</taxon>
        <taxon>Fungi</taxon>
        <taxon>Dikarya</taxon>
        <taxon>Basidiomycota</taxon>
        <taxon>Agaricomycotina</taxon>
        <taxon>Agaricomycetes</taxon>
        <taxon>Agaricomycetidae</taxon>
        <taxon>Agaricales</taxon>
        <taxon>Marasmiineae</taxon>
        <taxon>Mycenaceae</taxon>
        <taxon>Mycena</taxon>
    </lineage>
</organism>
<sequence>MRMTRTRTSSRLRAIQQASRGTAPMKPARSTRGRRRSCITRAAPRGHRRPQYQSRINIICAGRRANTAAPPRPQCSAPPANTRPCLSARTRTPHLQTNPNSPPSARAHHSGCPHRKEGEYLAGVECFVLGPRILCKESDSLGVLPCSAEASTTELAKIPSSTSPSSSHRVFERYGGAREQARVDGEVEGFGGDAIGGFGAGGWCFGALRVGIMRR</sequence>
<feature type="region of interest" description="Disordered" evidence="1">
    <location>
        <begin position="1"/>
        <end position="51"/>
    </location>
</feature>
<dbReference type="EMBL" id="JARKIB010000377">
    <property type="protein sequence ID" value="KAJ7712095.1"/>
    <property type="molecule type" value="Genomic_DNA"/>
</dbReference>
<gene>
    <name evidence="2" type="ORF">B0H16DRAFT_1703143</name>
</gene>
<feature type="compositionally biased region" description="Polar residues" evidence="1">
    <location>
        <begin position="89"/>
        <end position="99"/>
    </location>
</feature>
<accession>A0AAD7MDD2</accession>
<reference evidence="2" key="1">
    <citation type="submission" date="2023-03" db="EMBL/GenBank/DDBJ databases">
        <title>Massive genome expansion in bonnet fungi (Mycena s.s.) driven by repeated elements and novel gene families across ecological guilds.</title>
        <authorList>
            <consortium name="Lawrence Berkeley National Laboratory"/>
            <person name="Harder C.B."/>
            <person name="Miyauchi S."/>
            <person name="Viragh M."/>
            <person name="Kuo A."/>
            <person name="Thoen E."/>
            <person name="Andreopoulos B."/>
            <person name="Lu D."/>
            <person name="Skrede I."/>
            <person name="Drula E."/>
            <person name="Henrissat B."/>
            <person name="Morin E."/>
            <person name="Kohler A."/>
            <person name="Barry K."/>
            <person name="LaButti K."/>
            <person name="Morin E."/>
            <person name="Salamov A."/>
            <person name="Lipzen A."/>
            <person name="Mereny Z."/>
            <person name="Hegedus B."/>
            <person name="Baldrian P."/>
            <person name="Stursova M."/>
            <person name="Weitz H."/>
            <person name="Taylor A."/>
            <person name="Grigoriev I.V."/>
            <person name="Nagy L.G."/>
            <person name="Martin F."/>
            <person name="Kauserud H."/>
        </authorList>
    </citation>
    <scope>NUCLEOTIDE SEQUENCE</scope>
    <source>
        <strain evidence="2">CBHHK182m</strain>
    </source>
</reference>
<name>A0AAD7MDD2_9AGAR</name>
<evidence type="ECO:0000313" key="2">
    <source>
        <dbReference type="EMBL" id="KAJ7712095.1"/>
    </source>
</evidence>
<dbReference type="Proteomes" id="UP001215598">
    <property type="component" value="Unassembled WGS sequence"/>
</dbReference>
<feature type="compositionally biased region" description="Basic residues" evidence="1">
    <location>
        <begin position="1"/>
        <end position="10"/>
    </location>
</feature>
<comment type="caution">
    <text evidence="2">The sequence shown here is derived from an EMBL/GenBank/DDBJ whole genome shotgun (WGS) entry which is preliminary data.</text>
</comment>
<protein>
    <submittedName>
        <fullName evidence="2">Uncharacterized protein</fullName>
    </submittedName>
</protein>